<feature type="domain" description="Immunity MXAN-0049 protein" evidence="1">
    <location>
        <begin position="68"/>
        <end position="196"/>
    </location>
</feature>
<dbReference type="OrthoDB" id="9813630at2"/>
<dbReference type="eggNOG" id="ENOG5032ZBC">
    <property type="taxonomic scope" value="Bacteria"/>
</dbReference>
<dbReference type="AlphaFoldDB" id="A0A081RAI4"/>
<name>A0A081RAI4_SPHCR</name>
<comment type="caution">
    <text evidence="2">The sequence shown here is derived from an EMBL/GenBank/DDBJ whole genome shotgun (WGS) entry which is preliminary data.</text>
</comment>
<dbReference type="Proteomes" id="UP000028411">
    <property type="component" value="Unassembled WGS sequence"/>
</dbReference>
<organism evidence="2 3">
    <name type="scientific">Sphingobium chlorophenolicum</name>
    <dbReference type="NCBI Taxonomy" id="46429"/>
    <lineage>
        <taxon>Bacteria</taxon>
        <taxon>Pseudomonadati</taxon>
        <taxon>Pseudomonadota</taxon>
        <taxon>Alphaproteobacteria</taxon>
        <taxon>Sphingomonadales</taxon>
        <taxon>Sphingomonadaceae</taxon>
        <taxon>Sphingobium</taxon>
    </lineage>
</organism>
<evidence type="ECO:0000313" key="2">
    <source>
        <dbReference type="EMBL" id="KEQ52207.1"/>
    </source>
</evidence>
<dbReference type="InterPro" id="IPR012433">
    <property type="entry name" value="Imm11"/>
</dbReference>
<evidence type="ECO:0000313" key="3">
    <source>
        <dbReference type="Proteomes" id="UP000028411"/>
    </source>
</evidence>
<proteinExistence type="predicted"/>
<dbReference type="RefSeq" id="WP_156028700.1">
    <property type="nucleotide sequence ID" value="NZ_JFHR01000049.1"/>
</dbReference>
<gene>
    <name evidence="2" type="ORF">BV95_03545</name>
</gene>
<dbReference type="PATRIC" id="fig|46429.4.peg.3536"/>
<evidence type="ECO:0000259" key="1">
    <source>
        <dbReference type="Pfam" id="PF07791"/>
    </source>
</evidence>
<dbReference type="EMBL" id="JFHR01000049">
    <property type="protein sequence ID" value="KEQ52207.1"/>
    <property type="molecule type" value="Genomic_DNA"/>
</dbReference>
<dbReference type="Pfam" id="PF07791">
    <property type="entry name" value="Imm11"/>
    <property type="match status" value="1"/>
</dbReference>
<protein>
    <recommendedName>
        <fullName evidence="1">Immunity MXAN-0049 protein domain-containing protein</fullName>
    </recommendedName>
</protein>
<accession>A0A081RAI4</accession>
<sequence length="216" mass="23882">MSKPTVWASSVMVSIYGKMFFRNALDFDEGPVDPRLQGSGRRNEAGEVLSAESFPPEIWGVRGRKDYESLPDIFMGYGPWIVSRAAADVIQQFDIGQGQFFPIRVLKKDRKTPIPGEWLCINFGNVKTAYLGGGRDPTPYIEAPTIRHAMPYPVQDNMLMVSADALEGPDIWVDPQIRDTFFVSGRLAKGLKDAGVARAFGFKRCKIVDSATGTAT</sequence>
<reference evidence="2 3" key="1">
    <citation type="submission" date="2014-02" db="EMBL/GenBank/DDBJ databases">
        <title>Whole genome sequence of Sphingobium chlorophenolicum NBRC 16172.</title>
        <authorList>
            <person name="Gan H.M."/>
            <person name="Gan H.Y."/>
            <person name="Chew T.H."/>
            <person name="Savka M.A."/>
        </authorList>
    </citation>
    <scope>NUCLEOTIDE SEQUENCE [LARGE SCALE GENOMIC DNA]</scope>
    <source>
        <strain evidence="2 3">NBRC 16172</strain>
    </source>
</reference>